<organism evidence="2">
    <name type="scientific">Anguilla anguilla</name>
    <name type="common">European freshwater eel</name>
    <name type="synonym">Muraena anguilla</name>
    <dbReference type="NCBI Taxonomy" id="7936"/>
    <lineage>
        <taxon>Eukaryota</taxon>
        <taxon>Metazoa</taxon>
        <taxon>Chordata</taxon>
        <taxon>Craniata</taxon>
        <taxon>Vertebrata</taxon>
        <taxon>Euteleostomi</taxon>
        <taxon>Actinopterygii</taxon>
        <taxon>Neopterygii</taxon>
        <taxon>Teleostei</taxon>
        <taxon>Anguilliformes</taxon>
        <taxon>Anguillidae</taxon>
        <taxon>Anguilla</taxon>
    </lineage>
</organism>
<dbReference type="AlphaFoldDB" id="A0A0E9P5I1"/>
<protein>
    <submittedName>
        <fullName evidence="2">Uncharacterized protein</fullName>
    </submittedName>
</protein>
<dbReference type="EMBL" id="GBXM01109065">
    <property type="protein sequence ID" value="JAG99511.1"/>
    <property type="molecule type" value="Transcribed_RNA"/>
</dbReference>
<evidence type="ECO:0000256" key="1">
    <source>
        <dbReference type="SAM" id="MobiDB-lite"/>
    </source>
</evidence>
<feature type="compositionally biased region" description="Low complexity" evidence="1">
    <location>
        <begin position="1"/>
        <end position="24"/>
    </location>
</feature>
<name>A0A0E9P5I1_ANGAN</name>
<evidence type="ECO:0000313" key="2">
    <source>
        <dbReference type="EMBL" id="JAG99511.1"/>
    </source>
</evidence>
<feature type="region of interest" description="Disordered" evidence="1">
    <location>
        <begin position="1"/>
        <end position="53"/>
    </location>
</feature>
<feature type="compositionally biased region" description="Basic and acidic residues" evidence="1">
    <location>
        <begin position="33"/>
        <end position="53"/>
    </location>
</feature>
<reference evidence="2" key="1">
    <citation type="submission" date="2014-11" db="EMBL/GenBank/DDBJ databases">
        <authorList>
            <person name="Amaro Gonzalez C."/>
        </authorList>
    </citation>
    <scope>NUCLEOTIDE SEQUENCE</scope>
</reference>
<proteinExistence type="predicted"/>
<accession>A0A0E9P5I1</accession>
<reference evidence="2" key="2">
    <citation type="journal article" date="2015" name="Fish Shellfish Immunol.">
        <title>Early steps in the European eel (Anguilla anguilla)-Vibrio vulnificus interaction in the gills: Role of the RtxA13 toxin.</title>
        <authorList>
            <person name="Callol A."/>
            <person name="Pajuelo D."/>
            <person name="Ebbesson L."/>
            <person name="Teles M."/>
            <person name="MacKenzie S."/>
            <person name="Amaro C."/>
        </authorList>
    </citation>
    <scope>NUCLEOTIDE SEQUENCE</scope>
</reference>
<sequence>MHCKCPQSGPLPSGHSLPPLVSPGWGMRSHTQRRTDRGMSSEFCNHGHRDKAPHSVISARCVEQEV</sequence>